<gene>
    <name evidence="1" type="ORF">IRY30_08680</name>
</gene>
<protein>
    <recommendedName>
        <fullName evidence="3">DUF306 domain-containing protein</fullName>
    </recommendedName>
</protein>
<accession>A0ABR9ZMF6</accession>
<name>A0ABR9ZMF6_9CORY</name>
<evidence type="ECO:0000313" key="2">
    <source>
        <dbReference type="Proteomes" id="UP000635902"/>
    </source>
</evidence>
<keyword evidence="2" id="KW-1185">Reference proteome</keyword>
<dbReference type="Proteomes" id="UP000635902">
    <property type="component" value="Unassembled WGS sequence"/>
</dbReference>
<organism evidence="1 2">
    <name type="scientific">Corynebacterium suicordis DSM 45110</name>
    <dbReference type="NCBI Taxonomy" id="1121369"/>
    <lineage>
        <taxon>Bacteria</taxon>
        <taxon>Bacillati</taxon>
        <taxon>Actinomycetota</taxon>
        <taxon>Actinomycetes</taxon>
        <taxon>Mycobacteriales</taxon>
        <taxon>Corynebacteriaceae</taxon>
        <taxon>Corynebacterium</taxon>
    </lineage>
</organism>
<proteinExistence type="predicted"/>
<dbReference type="EMBL" id="JADKMY010000003">
    <property type="protein sequence ID" value="MBF4554139.1"/>
    <property type="molecule type" value="Genomic_DNA"/>
</dbReference>
<reference evidence="1 2" key="1">
    <citation type="submission" date="2020-10" db="EMBL/GenBank/DDBJ databases">
        <title>Novel species in genus Corynebacterium.</title>
        <authorList>
            <person name="Zhang G."/>
        </authorList>
    </citation>
    <scope>NUCLEOTIDE SEQUENCE [LARGE SCALE GENOMIC DNA]</scope>
    <source>
        <strain evidence="1 2">DSM 45110</strain>
    </source>
</reference>
<evidence type="ECO:0008006" key="3">
    <source>
        <dbReference type="Google" id="ProtNLM"/>
    </source>
</evidence>
<sequence length="150" mass="16110">MTCGFALAACGSDSAPLGTTQWQVSSVYDGTDRPTELTPTQQGRTFLVFGDSSFTGASGCLALRGDVEWNKDTTEVSISNFSSELIDRGEDSSVQCLPADEDTAKRLQKALDNSTVSISRPTETSLRLQQIHADQPDWQTAPSVEFISGP</sequence>
<evidence type="ECO:0000313" key="1">
    <source>
        <dbReference type="EMBL" id="MBF4554139.1"/>
    </source>
</evidence>
<comment type="caution">
    <text evidence="1">The sequence shown here is derived from an EMBL/GenBank/DDBJ whole genome shotgun (WGS) entry which is preliminary data.</text>
</comment>